<dbReference type="AlphaFoldDB" id="H1Y3T6"/>
<organism evidence="2 3">
    <name type="scientific">Mucilaginibacter paludis DSM 18603</name>
    <dbReference type="NCBI Taxonomy" id="714943"/>
    <lineage>
        <taxon>Bacteria</taxon>
        <taxon>Pseudomonadati</taxon>
        <taxon>Bacteroidota</taxon>
        <taxon>Sphingobacteriia</taxon>
        <taxon>Sphingobacteriales</taxon>
        <taxon>Sphingobacteriaceae</taxon>
        <taxon>Mucilaginibacter</taxon>
    </lineage>
</organism>
<dbReference type="EMBL" id="CM001403">
    <property type="protein sequence ID" value="EHQ30348.1"/>
    <property type="molecule type" value="Genomic_DNA"/>
</dbReference>
<keyword evidence="3" id="KW-1185">Reference proteome</keyword>
<proteinExistence type="predicted"/>
<evidence type="ECO:0000256" key="1">
    <source>
        <dbReference type="SAM" id="SignalP"/>
    </source>
</evidence>
<sequence length="213" mass="24108">MKKIAINTIQTALFLLSIIGITGAKAQHREVQLTKVDKNQVTAIGENVKVFLNIDTVQRQSDQGIKFSIKLKNLSNDDIKIYNILDLMSFLLMDESGKSVDIPHVSKFLSNTRSFKYEEFIVEQIRANGTRENLKMENEKFIDIKNGGTFEITLRIPKIKGGDRTEFYPKTRVSVPKGRYTFQLFLTLVEMKNGVKGSSESLNLPPVTISYGN</sequence>
<evidence type="ECO:0000313" key="2">
    <source>
        <dbReference type="EMBL" id="EHQ30348.1"/>
    </source>
</evidence>
<dbReference type="Proteomes" id="UP000002774">
    <property type="component" value="Chromosome"/>
</dbReference>
<dbReference type="RefSeq" id="WP_008512004.1">
    <property type="nucleotide sequence ID" value="NZ_CM001403.1"/>
</dbReference>
<reference evidence="2" key="1">
    <citation type="submission" date="2011-09" db="EMBL/GenBank/DDBJ databases">
        <title>The permanent draft genome of Mucilaginibacter paludis DSM 18603.</title>
        <authorList>
            <consortium name="US DOE Joint Genome Institute (JGI-PGF)"/>
            <person name="Lucas S."/>
            <person name="Han J."/>
            <person name="Lapidus A."/>
            <person name="Bruce D."/>
            <person name="Goodwin L."/>
            <person name="Pitluck S."/>
            <person name="Peters L."/>
            <person name="Kyrpides N."/>
            <person name="Mavromatis K."/>
            <person name="Ivanova N."/>
            <person name="Mikhailova N."/>
            <person name="Held B."/>
            <person name="Detter J.C."/>
            <person name="Tapia R."/>
            <person name="Han C."/>
            <person name="Land M."/>
            <person name="Hauser L."/>
            <person name="Markowitz V."/>
            <person name="Cheng J.-F."/>
            <person name="Hugenholtz P."/>
            <person name="Woyke T."/>
            <person name="Wu D."/>
            <person name="Tindall B."/>
            <person name="Brambilla E."/>
            <person name="Klenk H.-P."/>
            <person name="Eisen J.A."/>
        </authorList>
    </citation>
    <scope>NUCLEOTIDE SEQUENCE [LARGE SCALE GENOMIC DNA]</scope>
    <source>
        <strain evidence="2">DSM 18603</strain>
    </source>
</reference>
<name>H1Y3T6_9SPHI</name>
<evidence type="ECO:0000313" key="3">
    <source>
        <dbReference type="Proteomes" id="UP000002774"/>
    </source>
</evidence>
<keyword evidence="1" id="KW-0732">Signal</keyword>
<protein>
    <submittedName>
        <fullName evidence="2">Uncharacterized protein</fullName>
    </submittedName>
</protein>
<feature type="chain" id="PRO_5003557421" evidence="1">
    <location>
        <begin position="27"/>
        <end position="213"/>
    </location>
</feature>
<accession>H1Y3T6</accession>
<gene>
    <name evidence="2" type="ORF">Mucpa_6292</name>
</gene>
<dbReference type="HOGENOM" id="CLU_1254765_0_0_10"/>
<feature type="signal peptide" evidence="1">
    <location>
        <begin position="1"/>
        <end position="26"/>
    </location>
</feature>
<dbReference type="eggNOG" id="ENOG502ZHCV">
    <property type="taxonomic scope" value="Bacteria"/>
</dbReference>
<dbReference type="STRING" id="714943.Mucpa_6292"/>